<dbReference type="PIRSF" id="PIRSF037442">
    <property type="entry name" value="UCP037442_abhydr"/>
    <property type="match status" value="1"/>
</dbReference>
<accession>A0ABP7QK12</accession>
<evidence type="ECO:0000313" key="3">
    <source>
        <dbReference type="Proteomes" id="UP001501627"/>
    </source>
</evidence>
<dbReference type="Gene3D" id="3.40.50.1820">
    <property type="entry name" value="alpha/beta hydrolase"/>
    <property type="match status" value="1"/>
</dbReference>
<name>A0ABP7QK12_9BURK</name>
<dbReference type="Pfam" id="PF12146">
    <property type="entry name" value="Hydrolase_4"/>
    <property type="match status" value="1"/>
</dbReference>
<dbReference type="GO" id="GO:0016787">
    <property type="term" value="F:hydrolase activity"/>
    <property type="evidence" value="ECO:0007669"/>
    <property type="project" value="UniProtKB-KW"/>
</dbReference>
<comment type="caution">
    <text evidence="2">The sequence shown here is derived from an EMBL/GenBank/DDBJ whole genome shotgun (WGS) entry which is preliminary data.</text>
</comment>
<keyword evidence="2" id="KW-0378">Hydrolase</keyword>
<proteinExistence type="predicted"/>
<keyword evidence="3" id="KW-1185">Reference proteome</keyword>
<gene>
    <name evidence="2" type="ORF">GCM10022279_04010</name>
</gene>
<dbReference type="EMBL" id="BAABBP010000002">
    <property type="protein sequence ID" value="GAA3983843.1"/>
    <property type="molecule type" value="Genomic_DNA"/>
</dbReference>
<dbReference type="SUPFAM" id="SSF53474">
    <property type="entry name" value="alpha/beta-Hydrolases"/>
    <property type="match status" value="1"/>
</dbReference>
<reference evidence="3" key="1">
    <citation type="journal article" date="2019" name="Int. J. Syst. Evol. Microbiol.">
        <title>The Global Catalogue of Microorganisms (GCM) 10K type strain sequencing project: providing services to taxonomists for standard genome sequencing and annotation.</title>
        <authorList>
            <consortium name="The Broad Institute Genomics Platform"/>
            <consortium name="The Broad Institute Genome Sequencing Center for Infectious Disease"/>
            <person name="Wu L."/>
            <person name="Ma J."/>
        </authorList>
    </citation>
    <scope>NUCLEOTIDE SEQUENCE [LARGE SCALE GENOMIC DNA]</scope>
    <source>
        <strain evidence="3">JCM 17561</strain>
    </source>
</reference>
<protein>
    <submittedName>
        <fullName evidence="2">Alpha/beta fold hydrolase</fullName>
    </submittedName>
</protein>
<evidence type="ECO:0000259" key="1">
    <source>
        <dbReference type="Pfam" id="PF12146"/>
    </source>
</evidence>
<feature type="domain" description="Serine aminopeptidase S33" evidence="1">
    <location>
        <begin position="34"/>
        <end position="149"/>
    </location>
</feature>
<dbReference type="InterPro" id="IPR022742">
    <property type="entry name" value="Hydrolase_4"/>
</dbReference>
<dbReference type="Proteomes" id="UP001501627">
    <property type="component" value="Unassembled WGS sequence"/>
</dbReference>
<organism evidence="2 3">
    <name type="scientific">Comamonas faecalis</name>
    <dbReference type="NCBI Taxonomy" id="1387849"/>
    <lineage>
        <taxon>Bacteria</taxon>
        <taxon>Pseudomonadati</taxon>
        <taxon>Pseudomonadota</taxon>
        <taxon>Betaproteobacteria</taxon>
        <taxon>Burkholderiales</taxon>
        <taxon>Comamonadaceae</taxon>
        <taxon>Comamonas</taxon>
    </lineage>
</organism>
<dbReference type="InterPro" id="IPR017208">
    <property type="entry name" value="UCP037442_abhydr"/>
</dbReference>
<dbReference type="InterPro" id="IPR029058">
    <property type="entry name" value="AB_hydrolase_fold"/>
</dbReference>
<sequence length="280" mass="30576">MVQAGGTQLALQVHESTGDARASVVLGCAIGVPQRYYQDFAAWLARQGFRVTTFDYRGHGASLQGPARRVRANLLDWARDYEAVVAQARAQLPGRPLFLLGHSLGAQLPGLFQRPGQVDGLLAVAAGSGYWREIAPQARRRAHLLWYGVLPASTLACGYFPGRRLGVIGDLPAGVAWQWRRWCLSPRYSVGAEGEAVARSYAAVRYPIHALSFADDEMMTLRGTQSLLALYAGAPRQIERIDAQAVQGARIGHMGFFRSAFEASLWPRAAAVLQRWCADA</sequence>
<evidence type="ECO:0000313" key="2">
    <source>
        <dbReference type="EMBL" id="GAA3983843.1"/>
    </source>
</evidence>